<dbReference type="InterPro" id="IPR008930">
    <property type="entry name" value="Terpenoid_cyclase/PrenylTrfase"/>
</dbReference>
<dbReference type="STRING" id="1555241.A0A4P9XEV0"/>
<dbReference type="AlphaFoldDB" id="A0A4P9XEV0"/>
<feature type="domain" description="Prenyltransferase alpha-alpha toroid" evidence="8">
    <location>
        <begin position="40"/>
        <end position="376"/>
    </location>
</feature>
<protein>
    <recommendedName>
        <fullName evidence="8">Prenyltransferase alpha-alpha toroid domain-containing protein</fullName>
    </recommendedName>
</protein>
<keyword evidence="5" id="KW-0479">Metal-binding</keyword>
<accession>A0A4P9XEV0</accession>
<keyword evidence="6" id="KW-0677">Repeat</keyword>
<dbReference type="OrthoDB" id="24893at2759"/>
<evidence type="ECO:0000256" key="2">
    <source>
        <dbReference type="ARBA" id="ARBA00010497"/>
    </source>
</evidence>
<dbReference type="Proteomes" id="UP000274922">
    <property type="component" value="Unassembled WGS sequence"/>
</dbReference>
<organism evidence="9 10">
    <name type="scientific">Caulochytrium protostelioides</name>
    <dbReference type="NCBI Taxonomy" id="1555241"/>
    <lineage>
        <taxon>Eukaryota</taxon>
        <taxon>Fungi</taxon>
        <taxon>Fungi incertae sedis</taxon>
        <taxon>Chytridiomycota</taxon>
        <taxon>Chytridiomycota incertae sedis</taxon>
        <taxon>Chytridiomycetes</taxon>
        <taxon>Caulochytriales</taxon>
        <taxon>Caulochytriaceae</taxon>
        <taxon>Caulochytrium</taxon>
    </lineage>
</organism>
<reference evidence="10" key="1">
    <citation type="journal article" date="2018" name="Nat. Microbiol.">
        <title>Leveraging single-cell genomics to expand the fungal tree of life.</title>
        <authorList>
            <person name="Ahrendt S.R."/>
            <person name="Quandt C.A."/>
            <person name="Ciobanu D."/>
            <person name="Clum A."/>
            <person name="Salamov A."/>
            <person name="Andreopoulos B."/>
            <person name="Cheng J.F."/>
            <person name="Woyke T."/>
            <person name="Pelin A."/>
            <person name="Henrissat B."/>
            <person name="Reynolds N.K."/>
            <person name="Benny G.L."/>
            <person name="Smith M.E."/>
            <person name="James T.Y."/>
            <person name="Grigoriev I.V."/>
        </authorList>
    </citation>
    <scope>NUCLEOTIDE SEQUENCE [LARGE SCALE GENOMIC DNA]</scope>
    <source>
        <strain evidence="10">ATCC 52028</strain>
    </source>
</reference>
<evidence type="ECO:0000256" key="1">
    <source>
        <dbReference type="ARBA" id="ARBA00001947"/>
    </source>
</evidence>
<dbReference type="GO" id="GO:0005953">
    <property type="term" value="C:CAAX-protein geranylgeranyltransferase complex"/>
    <property type="evidence" value="ECO:0007669"/>
    <property type="project" value="TreeGrafter"/>
</dbReference>
<keyword evidence="4" id="KW-0808">Transferase</keyword>
<comment type="cofactor">
    <cofactor evidence="1">
        <name>Zn(2+)</name>
        <dbReference type="ChEBI" id="CHEBI:29105"/>
    </cofactor>
</comment>
<dbReference type="EMBL" id="ML014119">
    <property type="protein sequence ID" value="RKP03691.1"/>
    <property type="molecule type" value="Genomic_DNA"/>
</dbReference>
<dbReference type="Gene3D" id="1.50.10.20">
    <property type="match status" value="1"/>
</dbReference>
<comment type="similarity">
    <text evidence="2">Belongs to the protein prenyltransferase subunit beta family.</text>
</comment>
<dbReference type="InterPro" id="IPR045089">
    <property type="entry name" value="PGGT1B-like"/>
</dbReference>
<evidence type="ECO:0000256" key="7">
    <source>
        <dbReference type="ARBA" id="ARBA00022833"/>
    </source>
</evidence>
<keyword evidence="3" id="KW-0637">Prenyltransferase</keyword>
<evidence type="ECO:0000256" key="4">
    <source>
        <dbReference type="ARBA" id="ARBA00022679"/>
    </source>
</evidence>
<sequence length="428" mass="44048">MTLGFFALGGLDLRRALVPNAAAPALAGSGADGPTKAAAATTADERRGWRAWIYAQQITRTTPRGLYTGFRGGPFAALPAVSATDAAATVAAPKGTGPAAERDHLHDLPHITNTYTALANLLMLGDDLAGVRRAATAASLRLLQDPATGAMVPYPGSREQDLRFVYCACVISTLLRDWRGLDVPRLVGRIARCRNPLDGAYGQVPGQESHGGSTFCAVAALVLIRRAARDGHDGAPSAAARDGAAPLLEALLAAPRLVDVPGMEETREWLLCRQVELPSAEGGGSSSSSGGDDDATPAAGFQGRINKVPDTCYAFWIGAAIALLDGTALTAPGRTRAFLRQTRSARLGGYSKSVGGYPDVLHAFMGLAGTALISGAADDGVADDGADAADGDVHGQPSPTLDGIDPALTLSARAAAHWRSLVFPPATA</sequence>
<dbReference type="InterPro" id="IPR001330">
    <property type="entry name" value="Prenyltrans"/>
</dbReference>
<dbReference type="PANTHER" id="PTHR11774:SF4">
    <property type="entry name" value="GERANYLGERANYL TRANSFERASE TYPE-1 SUBUNIT BETA"/>
    <property type="match status" value="1"/>
</dbReference>
<evidence type="ECO:0000256" key="6">
    <source>
        <dbReference type="ARBA" id="ARBA00022737"/>
    </source>
</evidence>
<keyword evidence="10" id="KW-1185">Reference proteome</keyword>
<dbReference type="GO" id="GO:0004662">
    <property type="term" value="F:CAAX-protein geranylgeranyltransferase activity"/>
    <property type="evidence" value="ECO:0007669"/>
    <property type="project" value="TreeGrafter"/>
</dbReference>
<keyword evidence="7" id="KW-0862">Zinc</keyword>
<evidence type="ECO:0000313" key="10">
    <source>
        <dbReference type="Proteomes" id="UP000274922"/>
    </source>
</evidence>
<gene>
    <name evidence="9" type="ORF">CXG81DRAFT_23663</name>
</gene>
<proteinExistence type="inferred from homology"/>
<evidence type="ECO:0000256" key="5">
    <source>
        <dbReference type="ARBA" id="ARBA00022723"/>
    </source>
</evidence>
<dbReference type="PANTHER" id="PTHR11774">
    <property type="entry name" value="GERANYLGERANYL TRANSFERASE TYPE BETA SUBUNIT"/>
    <property type="match status" value="1"/>
</dbReference>
<name>A0A4P9XEV0_9FUNG</name>
<dbReference type="Pfam" id="PF00432">
    <property type="entry name" value="Prenyltrans"/>
    <property type="match status" value="1"/>
</dbReference>
<dbReference type="SUPFAM" id="SSF48239">
    <property type="entry name" value="Terpenoid cyclases/Protein prenyltransferases"/>
    <property type="match status" value="1"/>
</dbReference>
<evidence type="ECO:0000259" key="8">
    <source>
        <dbReference type="Pfam" id="PF00432"/>
    </source>
</evidence>
<dbReference type="GO" id="GO:0046872">
    <property type="term" value="F:metal ion binding"/>
    <property type="evidence" value="ECO:0007669"/>
    <property type="project" value="UniProtKB-KW"/>
</dbReference>
<evidence type="ECO:0000313" key="9">
    <source>
        <dbReference type="EMBL" id="RKP03691.1"/>
    </source>
</evidence>
<evidence type="ECO:0000256" key="3">
    <source>
        <dbReference type="ARBA" id="ARBA00022602"/>
    </source>
</evidence>